<protein>
    <recommendedName>
        <fullName evidence="4">Transcription factor CBF/NF-Y/archaeal histone domain-containing protein</fullName>
    </recommendedName>
</protein>
<feature type="compositionally biased region" description="Pro residues" evidence="3">
    <location>
        <begin position="290"/>
        <end position="301"/>
    </location>
</feature>
<feature type="region of interest" description="Disordered" evidence="3">
    <location>
        <begin position="177"/>
        <end position="228"/>
    </location>
</feature>
<proteinExistence type="predicted"/>
<dbReference type="GO" id="GO:0046982">
    <property type="term" value="F:protein heterodimerization activity"/>
    <property type="evidence" value="ECO:0007669"/>
    <property type="project" value="InterPro"/>
</dbReference>
<feature type="compositionally biased region" description="Gly residues" evidence="3">
    <location>
        <begin position="262"/>
        <end position="271"/>
    </location>
</feature>
<feature type="region of interest" description="Disordered" evidence="3">
    <location>
        <begin position="563"/>
        <end position="590"/>
    </location>
</feature>
<dbReference type="GO" id="GO:0005634">
    <property type="term" value="C:nucleus"/>
    <property type="evidence" value="ECO:0007669"/>
    <property type="project" value="UniProtKB-SubCell"/>
</dbReference>
<dbReference type="PANTHER" id="PTHR10252">
    <property type="entry name" value="HISTONE-LIKE TRANSCRIPTION FACTOR CCAAT-RELATED"/>
    <property type="match status" value="1"/>
</dbReference>
<evidence type="ECO:0000313" key="6">
    <source>
        <dbReference type="Proteomes" id="UP000218209"/>
    </source>
</evidence>
<feature type="region of interest" description="Disordered" evidence="3">
    <location>
        <begin position="137"/>
        <end position="156"/>
    </location>
</feature>
<name>A0A1X6PFB2_PORUM</name>
<feature type="region of interest" description="Disordered" evidence="3">
    <location>
        <begin position="603"/>
        <end position="701"/>
    </location>
</feature>
<feature type="compositionally biased region" description="Gly residues" evidence="3">
    <location>
        <begin position="681"/>
        <end position="692"/>
    </location>
</feature>
<comment type="subcellular location">
    <subcellularLocation>
        <location evidence="1">Nucleus</location>
    </subcellularLocation>
</comment>
<dbReference type="GO" id="GO:0001046">
    <property type="term" value="F:core promoter sequence-specific DNA binding"/>
    <property type="evidence" value="ECO:0007669"/>
    <property type="project" value="TreeGrafter"/>
</dbReference>
<dbReference type="InterPro" id="IPR003958">
    <property type="entry name" value="CBFA_NFYB_domain"/>
</dbReference>
<dbReference type="InterPro" id="IPR009072">
    <property type="entry name" value="Histone-fold"/>
</dbReference>
<feature type="compositionally biased region" description="Low complexity" evidence="3">
    <location>
        <begin position="441"/>
        <end position="464"/>
    </location>
</feature>
<organism evidence="5 6">
    <name type="scientific">Porphyra umbilicalis</name>
    <name type="common">Purple laver</name>
    <name type="synonym">Red alga</name>
    <dbReference type="NCBI Taxonomy" id="2786"/>
    <lineage>
        <taxon>Eukaryota</taxon>
        <taxon>Rhodophyta</taxon>
        <taxon>Bangiophyceae</taxon>
        <taxon>Bangiales</taxon>
        <taxon>Bangiaceae</taxon>
        <taxon>Porphyra</taxon>
    </lineage>
</organism>
<feature type="domain" description="Transcription factor CBF/NF-Y/archaeal histone" evidence="4">
    <location>
        <begin position="10"/>
        <end position="72"/>
    </location>
</feature>
<feature type="region of interest" description="Disordered" evidence="3">
    <location>
        <begin position="392"/>
        <end position="533"/>
    </location>
</feature>
<feature type="compositionally biased region" description="Gly residues" evidence="3">
    <location>
        <begin position="642"/>
        <end position="659"/>
    </location>
</feature>
<feature type="compositionally biased region" description="Acidic residues" evidence="3">
    <location>
        <begin position="274"/>
        <end position="287"/>
    </location>
</feature>
<keyword evidence="2" id="KW-0539">Nucleus</keyword>
<dbReference type="OrthoDB" id="653904at2759"/>
<dbReference type="EMBL" id="KV918789">
    <property type="protein sequence ID" value="OSX79529.1"/>
    <property type="molecule type" value="Genomic_DNA"/>
</dbReference>
<dbReference type="CDD" id="cd22906">
    <property type="entry name" value="HFD_DRAP1"/>
    <property type="match status" value="1"/>
</dbReference>
<reference evidence="5 6" key="1">
    <citation type="submission" date="2017-03" db="EMBL/GenBank/DDBJ databases">
        <title>WGS assembly of Porphyra umbilicalis.</title>
        <authorList>
            <person name="Brawley S.H."/>
            <person name="Blouin N.A."/>
            <person name="Ficko-Blean E."/>
            <person name="Wheeler G.L."/>
            <person name="Lohr M."/>
            <person name="Goodson H.V."/>
            <person name="Jenkins J.W."/>
            <person name="Blaby-Haas C.E."/>
            <person name="Helliwell K.E."/>
            <person name="Chan C."/>
            <person name="Marriage T."/>
            <person name="Bhattacharya D."/>
            <person name="Klein A.S."/>
            <person name="Badis Y."/>
            <person name="Brodie J."/>
            <person name="Cao Y."/>
            <person name="Collen J."/>
            <person name="Dittami S.M."/>
            <person name="Gachon C.M."/>
            <person name="Green B.R."/>
            <person name="Karpowicz S."/>
            <person name="Kim J.W."/>
            <person name="Kudahl U."/>
            <person name="Lin S."/>
            <person name="Michel G."/>
            <person name="Mittag M."/>
            <person name="Olson B.J."/>
            <person name="Pangilinan J."/>
            <person name="Peng Y."/>
            <person name="Qiu H."/>
            <person name="Shu S."/>
            <person name="Singer J.T."/>
            <person name="Smith A.G."/>
            <person name="Sprecher B.N."/>
            <person name="Wagner V."/>
            <person name="Wang W."/>
            <person name="Wang Z.-Y."/>
            <person name="Yan J."/>
            <person name="Yarish C."/>
            <person name="Zoeuner-Riek S."/>
            <person name="Zhuang Y."/>
            <person name="Zou Y."/>
            <person name="Lindquist E.A."/>
            <person name="Grimwood J."/>
            <person name="Barry K."/>
            <person name="Rokhsar D.S."/>
            <person name="Schmutz J."/>
            <person name="Stiller J.W."/>
            <person name="Grossman A.R."/>
            <person name="Prochnik S.E."/>
        </authorList>
    </citation>
    <scope>NUCLEOTIDE SEQUENCE [LARGE SCALE GENOMIC DNA]</scope>
    <source>
        <strain evidence="5">4086291</strain>
    </source>
</reference>
<dbReference type="InterPro" id="IPR050568">
    <property type="entry name" value="Transcr_DNA_Rep_Reg"/>
</dbReference>
<keyword evidence="6" id="KW-1185">Reference proteome</keyword>
<feature type="region of interest" description="Disordered" evidence="3">
    <location>
        <begin position="262"/>
        <end position="327"/>
    </location>
</feature>
<dbReference type="SUPFAM" id="SSF47113">
    <property type="entry name" value="Histone-fold"/>
    <property type="match status" value="1"/>
</dbReference>
<evidence type="ECO:0000259" key="4">
    <source>
        <dbReference type="Pfam" id="PF00808"/>
    </source>
</evidence>
<dbReference type="Proteomes" id="UP000218209">
    <property type="component" value="Unassembled WGS sequence"/>
</dbReference>
<dbReference type="PANTHER" id="PTHR10252:SF5">
    <property type="entry name" value="DR1-ASSOCIATED COREPRESSOR"/>
    <property type="match status" value="1"/>
</dbReference>
<evidence type="ECO:0000256" key="3">
    <source>
        <dbReference type="SAM" id="MobiDB-lite"/>
    </source>
</evidence>
<evidence type="ECO:0000256" key="2">
    <source>
        <dbReference type="ARBA" id="ARBA00023242"/>
    </source>
</evidence>
<feature type="compositionally biased region" description="Low complexity" evidence="3">
    <location>
        <begin position="209"/>
        <end position="228"/>
    </location>
</feature>
<gene>
    <name evidence="5" type="ORF">BU14_0075s0019</name>
</gene>
<dbReference type="Pfam" id="PF00808">
    <property type="entry name" value="CBFD_NFYB_HMF"/>
    <property type="match status" value="1"/>
</dbReference>
<dbReference type="GO" id="GO:0016251">
    <property type="term" value="F:RNA polymerase II general transcription initiation factor activity"/>
    <property type="evidence" value="ECO:0007669"/>
    <property type="project" value="TreeGrafter"/>
</dbReference>
<sequence length="701" mass="66041">MGRRKSSTAAFPPSRIKKMMQADEDVGKVATATPILVGKALEMLLQDLITQAAGVASGRRAKTLTPAHLKSTVHADDTFDFLKSIFERVPDLESKPPVGGAGEARAPRRSAAVSAGTAATVAASSSSSSLAAAASEAAANPPAKRRRGRPPAVVGGGGGAYGSGGIAATAATECTASPTAAAAKRPRAEPLVRSGSGRGRGRGRGRGGASAAAATASAAKPPPQAAVAAHVAPPATDVAAMAAAATATAAAAALRSMALPASGGGVGGGVDAVGDGDDDDYDGEGGEEPAPNPPLPPPPPASVVTGIPPSGAALSGPPTGINAVPTSLPPLGSGGLSLSHAGVPPPYNSSVRLGGAVATAAAAPPTPMAGLTSPRGAPPDATADPMAAMYSASHRQPAGGGGASGLPPPVGLSSGRAGLPPLLGGGASTSSGSGNLGLGPGESLPSLPARGASGSLSSLPSLDRPGGGAAASPSLVGQPVGSNGGLSRHFLPPLNQPLGVAPPSDGSGLYGYGPPPLATADGGRFGGGPARGDPARYVDVSRYAPPGAAGGAYTLPTAGSNGSLPGLAAPGPAGPSPLGGTGTPFWQPQHPVELPAVGAMGDAYTAADGGSGGVPRPAPAWGGGPQAPPPPGLAPLGRLGPPIGGDDGPLAPTGGGGGAAAADGFAGAGGGVLPRPPPPDGGGAGGGRGGRGTFSVRSLLN</sequence>
<dbReference type="AlphaFoldDB" id="A0A1X6PFB2"/>
<dbReference type="Gene3D" id="1.10.20.10">
    <property type="entry name" value="Histone, subunit A"/>
    <property type="match status" value="1"/>
</dbReference>
<evidence type="ECO:0000256" key="1">
    <source>
        <dbReference type="ARBA" id="ARBA00004123"/>
    </source>
</evidence>
<accession>A0A1X6PFB2</accession>
<evidence type="ECO:0000313" key="5">
    <source>
        <dbReference type="EMBL" id="OSX79529.1"/>
    </source>
</evidence>
<feature type="compositionally biased region" description="Low complexity" evidence="3">
    <location>
        <begin position="411"/>
        <end position="433"/>
    </location>
</feature>